<dbReference type="InterPro" id="IPR001650">
    <property type="entry name" value="Helicase_C-like"/>
</dbReference>
<dbReference type="Pfam" id="PF00270">
    <property type="entry name" value="DEAD"/>
    <property type="match status" value="1"/>
</dbReference>
<dbReference type="SMART" id="SM00487">
    <property type="entry name" value="DEXDc"/>
    <property type="match status" value="1"/>
</dbReference>
<evidence type="ECO:0000256" key="6">
    <source>
        <dbReference type="SAM" id="Phobius"/>
    </source>
</evidence>
<dbReference type="GO" id="GO:0003676">
    <property type="term" value="F:nucleic acid binding"/>
    <property type="evidence" value="ECO:0007669"/>
    <property type="project" value="InterPro"/>
</dbReference>
<feature type="transmembrane region" description="Helical" evidence="6">
    <location>
        <begin position="21"/>
        <end position="39"/>
    </location>
</feature>
<dbReference type="InterPro" id="IPR050699">
    <property type="entry name" value="RNA-DNA_Helicase"/>
</dbReference>
<feature type="compositionally biased region" description="Basic residues" evidence="5">
    <location>
        <begin position="524"/>
        <end position="537"/>
    </location>
</feature>
<reference evidence="9" key="2">
    <citation type="submission" date="2021-04" db="EMBL/GenBank/DDBJ databases">
        <authorList>
            <person name="Podell S."/>
        </authorList>
    </citation>
    <scope>NUCLEOTIDE SEQUENCE</scope>
    <source>
        <strain evidence="9">Hildebrandi</strain>
    </source>
</reference>
<dbReference type="GO" id="GO:0055087">
    <property type="term" value="C:Ski complex"/>
    <property type="evidence" value="ECO:0007669"/>
    <property type="project" value="TreeGrafter"/>
</dbReference>
<feature type="region of interest" description="Disordered" evidence="5">
    <location>
        <begin position="345"/>
        <end position="367"/>
    </location>
</feature>
<dbReference type="Pfam" id="PF00271">
    <property type="entry name" value="Helicase_C"/>
    <property type="match status" value="1"/>
</dbReference>
<dbReference type="SMART" id="SM00490">
    <property type="entry name" value="HELICc"/>
    <property type="match status" value="1"/>
</dbReference>
<evidence type="ECO:0000256" key="1">
    <source>
        <dbReference type="ARBA" id="ARBA00022741"/>
    </source>
</evidence>
<dbReference type="PANTHER" id="PTHR12131">
    <property type="entry name" value="ATP-DEPENDENT RNA AND DNA HELICASE"/>
    <property type="match status" value="1"/>
</dbReference>
<dbReference type="InterPro" id="IPR012961">
    <property type="entry name" value="Ski2/MTR4_C"/>
</dbReference>
<dbReference type="GO" id="GO:0004386">
    <property type="term" value="F:helicase activity"/>
    <property type="evidence" value="ECO:0007669"/>
    <property type="project" value="UniProtKB-KW"/>
</dbReference>
<dbReference type="Pfam" id="PF08148">
    <property type="entry name" value="DSHCT"/>
    <property type="match status" value="1"/>
</dbReference>
<dbReference type="InterPro" id="IPR011545">
    <property type="entry name" value="DEAD/DEAH_box_helicase_dom"/>
</dbReference>
<dbReference type="EMBL" id="JAGRRH010000001">
    <property type="protein sequence ID" value="KAG7374777.1"/>
    <property type="molecule type" value="Genomic_DNA"/>
</dbReference>
<keyword evidence="6" id="KW-0812">Transmembrane</keyword>
<sequence>MKDFPIRRQDKRCNCYCTSRIYTWAVIYVCLHILQGYNLHIHVTSYSPTVSPFLFRGQLDGRTTHLRKRFSSLWSAAAEQESTSTIPTSSSYSAEEAINLGRRELEKYFNFPLDDWQLEAGGSILMGYNVIVCAPTGSGKTVVGEMALHVAYDRDLDGIYTTPLKALSNQKFGELREKFGAADVGLSTGDISINRREARLTVMTTEVYRNIAWRSSSGDNKSNTVADEDSANNSNDLRKNAVVVLDEFHYMGLPGRGGVWEESVITSPPHTQLIGLSATLPNAVQLAEWMESVTMRPTRLIDAPGARPVPLKYLFATREGLFPLFRNPDAGPGSPMGLLGYRGEGVSPRSSNGNKKAGFGTSDEDSDLEKIPRGLQINPALKNMAQRRIQKVNRMLERQKEQQLSTFENTGEDWDLYSGGRGGRGRGRNRQPARNAQLSSREMRREKERIMRREMRKAVPSLPILLARLNEKNLLPAIFFIFSRAGCDQAAETISSSFKGPRDPNVDVNFDEEFEEDDQQQWKRASRQRGAKRKKDGRVKDEQGRTFRLSSNYMGEDVFNSVMGSEKVFGVEGEFLSGSPLESSNWKYFSTAGLLDYEGVREVAGRINQFNEENPEIAFSDDVTEQLMFGIGRHHAGMLPAHKMLVETLFRLNLMKVVFATETLAAGINMPARTTAVCSLAKRGGGGAMELLETSNLLQMAGRAGRRGMDVAGTCVLVATPFEGEDIAAKILIDPIKPISSQFRPSYALAVNLIARGDGKLDVAKQLVSKSFANWGKQQLEDKINKASEQNGVSDILVSIGEERFLGTFIRILERKIQQRSAQFDIAFLEYLVGSLKDRELLKKASKGFEAASLAVELEKTTLSCLEAEFRASQTEEEVDVDLLSIQSEEQDELRQQVEDQHARVEAAEKKLRKQIFSSLVSIANEIMSEDETPDGRELIDALQSIGGMSGSTTIDGYDLSRFSKSAIVIKKKLRKLAKANPDVDPESLLLQTAQEPGMEDASWDDMLAITKVLISYGCISSKTSKITVDDIANDEIDLEKEVFDVTPAGKDVGMLSLENSLWCFLAMGGTFDVMGASSGMDEMKEALNEVFSDPMDFFGDSSDADEADQEKSPGSPNNARAEALKLISHLRELSLGEMAGYVSCLVTGDTGRSSVPAMDVFRRADPQLQRSIQVLLDARDRFIDVQRKFSVDEKTSNCQFDLSHLEVVTAWADGCSWSEALEISGAAPGDLIRILGRAMDGLRQIGSLKFRPIRKEDFGPEGMVDPFSRGIHPDIRRICRDAAREMNRYPVKDPLPFEVTEDDMIEEDGILEDDIVEENGPITQDLPL</sequence>
<dbReference type="GO" id="GO:0005524">
    <property type="term" value="F:ATP binding"/>
    <property type="evidence" value="ECO:0007669"/>
    <property type="project" value="UniProtKB-KW"/>
</dbReference>
<keyword evidence="6" id="KW-0472">Membrane</keyword>
<dbReference type="PROSITE" id="PS51192">
    <property type="entry name" value="HELICASE_ATP_BIND_1"/>
    <property type="match status" value="1"/>
</dbReference>
<dbReference type="OrthoDB" id="64767at2759"/>
<dbReference type="SMART" id="SM01142">
    <property type="entry name" value="DSHCT"/>
    <property type="match status" value="1"/>
</dbReference>
<dbReference type="InterPro" id="IPR014001">
    <property type="entry name" value="Helicase_ATP-bd"/>
</dbReference>
<evidence type="ECO:0000256" key="2">
    <source>
        <dbReference type="ARBA" id="ARBA00022801"/>
    </source>
</evidence>
<keyword evidence="2" id="KW-0378">Hydrolase</keyword>
<evidence type="ECO:0000256" key="4">
    <source>
        <dbReference type="ARBA" id="ARBA00022840"/>
    </source>
</evidence>
<dbReference type="PANTHER" id="PTHR12131:SF1">
    <property type="entry name" value="ATP-DEPENDENT RNA HELICASE SUPV3L1, MITOCHONDRIAL-RELATED"/>
    <property type="match status" value="1"/>
</dbReference>
<evidence type="ECO:0000313" key="10">
    <source>
        <dbReference type="Proteomes" id="UP000693970"/>
    </source>
</evidence>
<evidence type="ECO:0000259" key="7">
    <source>
        <dbReference type="PROSITE" id="PS51192"/>
    </source>
</evidence>
<dbReference type="Proteomes" id="UP000693970">
    <property type="component" value="Unassembled WGS sequence"/>
</dbReference>
<gene>
    <name evidence="9" type="ORF">IV203_013872</name>
</gene>
<keyword evidence="1" id="KW-0547">Nucleotide-binding</keyword>
<proteinExistence type="predicted"/>
<comment type="caution">
    <text evidence="9">The sequence shown here is derived from an EMBL/GenBank/DDBJ whole genome shotgun (WGS) entry which is preliminary data.</text>
</comment>
<keyword evidence="4" id="KW-0067">ATP-binding</keyword>
<protein>
    <submittedName>
        <fullName evidence="9">DNA helicase</fullName>
    </submittedName>
</protein>
<evidence type="ECO:0000313" key="9">
    <source>
        <dbReference type="EMBL" id="KAG7374777.1"/>
    </source>
</evidence>
<name>A0A9K3M6A8_9STRA</name>
<reference evidence="9" key="1">
    <citation type="journal article" date="2021" name="Sci. Rep.">
        <title>Diploid genomic architecture of Nitzschia inconspicua, an elite biomass production diatom.</title>
        <authorList>
            <person name="Oliver A."/>
            <person name="Podell S."/>
            <person name="Pinowska A."/>
            <person name="Traller J.C."/>
            <person name="Smith S.R."/>
            <person name="McClure R."/>
            <person name="Beliaev A."/>
            <person name="Bohutskyi P."/>
            <person name="Hill E.A."/>
            <person name="Rabines A."/>
            <person name="Zheng H."/>
            <person name="Allen L.Z."/>
            <person name="Kuo A."/>
            <person name="Grigoriev I.V."/>
            <person name="Allen A.E."/>
            <person name="Hazlebeck D."/>
            <person name="Allen E.E."/>
        </authorList>
    </citation>
    <scope>NUCLEOTIDE SEQUENCE</scope>
    <source>
        <strain evidence="9">Hildebrandi</strain>
    </source>
</reference>
<organism evidence="9 10">
    <name type="scientific">Nitzschia inconspicua</name>
    <dbReference type="NCBI Taxonomy" id="303405"/>
    <lineage>
        <taxon>Eukaryota</taxon>
        <taxon>Sar</taxon>
        <taxon>Stramenopiles</taxon>
        <taxon>Ochrophyta</taxon>
        <taxon>Bacillariophyta</taxon>
        <taxon>Bacillariophyceae</taxon>
        <taxon>Bacillariophycidae</taxon>
        <taxon>Bacillariales</taxon>
        <taxon>Bacillariaceae</taxon>
        <taxon>Nitzschia</taxon>
    </lineage>
</organism>
<feature type="domain" description="Helicase ATP-binding" evidence="7">
    <location>
        <begin position="121"/>
        <end position="298"/>
    </location>
</feature>
<feature type="region of interest" description="Disordered" evidence="5">
    <location>
        <begin position="517"/>
        <end position="541"/>
    </location>
</feature>
<keyword evidence="10" id="KW-1185">Reference proteome</keyword>
<feature type="region of interest" description="Disordered" evidence="5">
    <location>
        <begin position="404"/>
        <end position="446"/>
    </location>
</feature>
<dbReference type="GO" id="GO:0070478">
    <property type="term" value="P:nuclear-transcribed mRNA catabolic process, 3'-5' exonucleolytic nonsense-mediated decay"/>
    <property type="evidence" value="ECO:0007669"/>
    <property type="project" value="TreeGrafter"/>
</dbReference>
<accession>A0A9K3M6A8</accession>
<feature type="domain" description="Helicase C-terminal" evidence="8">
    <location>
        <begin position="594"/>
        <end position="755"/>
    </location>
</feature>
<dbReference type="GO" id="GO:0016787">
    <property type="term" value="F:hydrolase activity"/>
    <property type="evidence" value="ECO:0007669"/>
    <property type="project" value="UniProtKB-KW"/>
</dbReference>
<keyword evidence="6" id="KW-1133">Transmembrane helix</keyword>
<keyword evidence="3 9" id="KW-0347">Helicase</keyword>
<evidence type="ECO:0000259" key="8">
    <source>
        <dbReference type="PROSITE" id="PS51194"/>
    </source>
</evidence>
<evidence type="ECO:0000256" key="5">
    <source>
        <dbReference type="SAM" id="MobiDB-lite"/>
    </source>
</evidence>
<evidence type="ECO:0000256" key="3">
    <source>
        <dbReference type="ARBA" id="ARBA00022806"/>
    </source>
</evidence>
<dbReference type="PROSITE" id="PS51194">
    <property type="entry name" value="HELICASE_CTER"/>
    <property type="match status" value="1"/>
</dbReference>